<proteinExistence type="predicted"/>
<dbReference type="EMBL" id="VJMH01005854">
    <property type="protein sequence ID" value="KAF0692706.1"/>
    <property type="molecule type" value="Genomic_DNA"/>
</dbReference>
<keyword evidence="2" id="KW-0472">Membrane</keyword>
<reference evidence="3" key="2">
    <citation type="submission" date="2019-06" db="EMBL/GenBank/DDBJ databases">
        <title>Genomics analysis of Aphanomyces spp. identifies a new class of oomycete effector associated with host adaptation.</title>
        <authorList>
            <person name="Gaulin E."/>
        </authorList>
    </citation>
    <scope>NUCLEOTIDE SEQUENCE</scope>
    <source>
        <strain evidence="3">CBS 578.67</strain>
    </source>
</reference>
<dbReference type="Proteomes" id="UP000332933">
    <property type="component" value="Unassembled WGS sequence"/>
</dbReference>
<feature type="transmembrane region" description="Helical" evidence="2">
    <location>
        <begin position="432"/>
        <end position="451"/>
    </location>
</feature>
<organism evidence="4 5">
    <name type="scientific">Aphanomyces stellatus</name>
    <dbReference type="NCBI Taxonomy" id="120398"/>
    <lineage>
        <taxon>Eukaryota</taxon>
        <taxon>Sar</taxon>
        <taxon>Stramenopiles</taxon>
        <taxon>Oomycota</taxon>
        <taxon>Saprolegniomycetes</taxon>
        <taxon>Saprolegniales</taxon>
        <taxon>Verrucalvaceae</taxon>
        <taxon>Aphanomyces</taxon>
    </lineage>
</organism>
<feature type="transmembrane region" description="Helical" evidence="2">
    <location>
        <begin position="638"/>
        <end position="659"/>
    </location>
</feature>
<evidence type="ECO:0000256" key="2">
    <source>
        <dbReference type="SAM" id="Phobius"/>
    </source>
</evidence>
<gene>
    <name evidence="4" type="primary">Aste57867_16217</name>
    <name evidence="3" type="ORF">As57867_016160</name>
    <name evidence="4" type="ORF">ASTE57867_16217</name>
</gene>
<keyword evidence="2" id="KW-0812">Transmembrane</keyword>
<feature type="transmembrane region" description="Helical" evidence="2">
    <location>
        <begin position="398"/>
        <end position="420"/>
    </location>
</feature>
<dbReference type="AlphaFoldDB" id="A0A485L5X0"/>
<reference evidence="4 5" key="1">
    <citation type="submission" date="2019-03" db="EMBL/GenBank/DDBJ databases">
        <authorList>
            <person name="Gaulin E."/>
            <person name="Dumas B."/>
        </authorList>
    </citation>
    <scope>NUCLEOTIDE SEQUENCE [LARGE SCALE GENOMIC DNA]</scope>
    <source>
        <strain evidence="4">CBS 568.67</strain>
    </source>
</reference>
<feature type="region of interest" description="Disordered" evidence="1">
    <location>
        <begin position="328"/>
        <end position="355"/>
    </location>
</feature>
<evidence type="ECO:0000313" key="4">
    <source>
        <dbReference type="EMBL" id="VFT92995.1"/>
    </source>
</evidence>
<keyword evidence="5" id="KW-1185">Reference proteome</keyword>
<protein>
    <submittedName>
        <fullName evidence="4">Aste57867_16217 protein</fullName>
    </submittedName>
</protein>
<evidence type="ECO:0000256" key="1">
    <source>
        <dbReference type="SAM" id="MobiDB-lite"/>
    </source>
</evidence>
<keyword evidence="2" id="KW-1133">Transmembrane helix</keyword>
<accession>A0A485L5X0</accession>
<name>A0A485L5X0_9STRA</name>
<evidence type="ECO:0000313" key="3">
    <source>
        <dbReference type="EMBL" id="KAF0692706.1"/>
    </source>
</evidence>
<feature type="transmembrane region" description="Helical" evidence="2">
    <location>
        <begin position="517"/>
        <end position="538"/>
    </location>
</feature>
<evidence type="ECO:0000313" key="5">
    <source>
        <dbReference type="Proteomes" id="UP000332933"/>
    </source>
</evidence>
<sequence>MLPRRCHRRRHQTAPTSSIARPFKRLLADQLARVRGADCDRRVAVTHFCWLDFDRRFHVAHTAARQTRCSALDGDNGAVNWEALLRNVRWASWDASFGGATGTFTVEVVAGVLQFPNLGRDWLMSVQDVFVDVATEAAYWRSKRVTRWQLRWHNEWQPDVDETLALIKAIGMTQCVAIKHIAYMPQTSGATAAALGASLIRNVPNRTFPEQAMSAKANVLATRAAFAATSSATTPALSTDQLCVDPNRIACASSVASISALPLPSVPHSAIGAVQADTTAVSIFQFAVDSNDTVLTQPPLDAHDHPWSFFGWILLDWALQTREVRKSSASTATSAAPRAYRNSTTPTRSRPTKWPCRGALASLSPSSQLPSRCFSPSSRRSCASTAPPHAFVSSVGRLFLLLRGLSAITLLATPSVQFVASGGTHVQAAPRPATAVFVVTLEATWVAVVLNELVAPFVAGHSYVAVPAATLVGWLSLVGVEVAWPVQATLALARTCTTVTMAKQVVCTSGVLQFGSPARVCLVLVVQAVATAAVYLVAVMRSWRRDAAHVDRIRSVLGQHACHRRRRKRSSPSRQPKQSFFVDLKAWVVLQEAVADDGTLPPRRHSCSFRAPMFSPGATTKTHAMLVASVAFHRMDALMALCWVVYMLVSLSGSVMYIAATNVNIANDLWWSHFNVTGALAFLGNWYTLRLVVDPTGFDGTLDGPAYADATPYNTSSTVVSSSPLYPRVVQTEAVSGLETAIQGLRATPFCLIPEITTLAGFSATQHYVANAVYLEALMRNALADRQTLRTMHDGRAWLDGVRRSPPSVQGEVALWRAYGIGHFTTQIQNVRQVGLFETYGIQNAFGVNYAMTLKLSKGAQTMTAQTSLKWHWSLHMDLWLVTMPTSPLINCSLLPSSPTYVFANTSRQAVLRDTEVINMPFPSTYAALQIALGPFGSIDAWRIPTPESLRRYFSAVSIVVSTLVATNDAAKIAYSNLALPYLWTPCPIHWIGVVRRRQILCPDNAVTSSTTMFSLWTDGECHSVAETIYPTRKSSLAAYFAASSTTTTTMATSCGSVAQANRCKLVLAQLQNMTMTFVAPSDVAAMVALADAARVDVLALNVLGSTKIDAESLLQFRVDFGAAKQVYSYAIGATPLVRPLFSDTTFAYFSWSLALK</sequence>
<feature type="transmembrane region" description="Helical" evidence="2">
    <location>
        <begin position="463"/>
        <end position="484"/>
    </location>
</feature>
<dbReference type="EMBL" id="CAADRA010005875">
    <property type="protein sequence ID" value="VFT92995.1"/>
    <property type="molecule type" value="Genomic_DNA"/>
</dbReference>